<keyword evidence="2" id="KW-0472">Membrane</keyword>
<dbReference type="EMBL" id="KM085450">
    <property type="protein sequence ID" value="AKF16998.1"/>
    <property type="molecule type" value="Genomic_DNA"/>
</dbReference>
<organism evidence="2">
    <name type="scientific">Escherichia coli O104:H21</name>
    <dbReference type="NCBI Taxonomy" id="1335302"/>
    <lineage>
        <taxon>Bacteria</taxon>
        <taxon>Pseudomonadati</taxon>
        <taxon>Pseudomonadota</taxon>
        <taxon>Gammaproteobacteria</taxon>
        <taxon>Enterobacterales</taxon>
        <taxon>Enterobacteriaceae</taxon>
        <taxon>Escherichia</taxon>
    </lineage>
</organism>
<evidence type="ECO:0000256" key="1">
    <source>
        <dbReference type="SAM" id="SignalP"/>
    </source>
</evidence>
<evidence type="ECO:0000313" key="2">
    <source>
        <dbReference type="EMBL" id="AKF16998.1"/>
    </source>
</evidence>
<keyword evidence="1" id="KW-0732">Signal</keyword>
<geneLocation type="plasmid" evidence="2">
    <name>pO104_H21</name>
</geneLocation>
<dbReference type="Pfam" id="PF10670">
    <property type="entry name" value="DUF4198"/>
    <property type="match status" value="1"/>
</dbReference>
<sequence>MMKNTGYILALCLAASCQTLAHDVWITGKQAENNVTAEIGYGHNFPSKGTIPDRRDFFETPRLYNGKETITLKPTSTDYVYKTDSAGNGNSYVLSTKMKPGYWSRTSSGWKPVSREGRNDVTYCEFVTKYAKSFIPGEQQMPAQLYQSPTGDELEIIPLSDISRFGEDVKLKILYKTSPLAGATLELDSVSYLKSSRHTHAAEHKHSAHKAELTFVSNEDGIITIPSLHAGQWLAKVKNKKVFPDKSLCDETVDVATLSFSRN</sequence>
<accession>A0A0F6YRY8</accession>
<feature type="chain" id="PRO_5002512615" evidence="1">
    <location>
        <begin position="22"/>
        <end position="263"/>
    </location>
</feature>
<proteinExistence type="predicted"/>
<feature type="signal peptide" evidence="1">
    <location>
        <begin position="1"/>
        <end position="21"/>
    </location>
</feature>
<dbReference type="InterPro" id="IPR019613">
    <property type="entry name" value="DUF4198"/>
</dbReference>
<reference evidence="2" key="1">
    <citation type="journal article" date="2015" name="BMC Microbiol.">
        <title>Genome sequencing and comparative genomics provides insights on the evolutionary dynamics and pathogenic potential of different H-serotypes of Shiga toxin-producing Escherichia coli O104.</title>
        <authorList>
            <person name="Yan X."/>
            <person name="Fratamico P.M."/>
            <person name="Bono J.L."/>
            <person name="Baranzoni G.M."/>
            <person name="Chen C.Y."/>
        </authorList>
    </citation>
    <scope>NUCLEOTIDE SEQUENCE</scope>
    <source>
        <strain evidence="2">94-3024</strain>
        <plasmid evidence="2">pO104_H21</plasmid>
    </source>
</reference>
<dbReference type="AlphaFoldDB" id="A0A0F6YRY8"/>
<name>A0A0F6YRY8_ECOLX</name>
<dbReference type="PROSITE" id="PS51257">
    <property type="entry name" value="PROKAR_LIPOPROTEIN"/>
    <property type="match status" value="1"/>
</dbReference>
<protein>
    <submittedName>
        <fullName evidence="2">Nickel uptake substrate-specific transmembrane region</fullName>
    </submittedName>
</protein>
<keyword evidence="2" id="KW-0614">Plasmid</keyword>
<keyword evidence="2" id="KW-0812">Transmembrane</keyword>
<dbReference type="RefSeq" id="WP_000977390.1">
    <property type="nucleotide sequence ID" value="NZ_KM085450.1"/>
</dbReference>